<dbReference type="Pfam" id="PF08220">
    <property type="entry name" value="HTH_DeoR"/>
    <property type="match status" value="1"/>
</dbReference>
<dbReference type="InterPro" id="IPR050313">
    <property type="entry name" value="Carb_Metab_HTH_regulators"/>
</dbReference>
<comment type="caution">
    <text evidence="4">The sequence shown here is derived from an EMBL/GenBank/DDBJ whole genome shotgun (WGS) entry which is preliminary data.</text>
</comment>
<dbReference type="PROSITE" id="PS51000">
    <property type="entry name" value="HTH_DEOR_2"/>
    <property type="match status" value="1"/>
</dbReference>
<dbReference type="SMART" id="SM01134">
    <property type="entry name" value="DeoRC"/>
    <property type="match status" value="1"/>
</dbReference>
<gene>
    <name evidence="4" type="ORF">J2S70_000999</name>
</gene>
<keyword evidence="5" id="KW-1185">Reference proteome</keyword>
<dbReference type="Proteomes" id="UP001243212">
    <property type="component" value="Unassembled WGS sequence"/>
</dbReference>
<sequence length="260" mass="28577">MAGKSTNQRSARQRLLVNAIIDSGAERIEKLAEELDVSQVTVYRDVQHLVERGILRLDRGEVSVRSTSTIELPPQLRSQQSAKEKEAIAELAAEYIRPHMAVMVDDSSSVLPLIPLLSEHAPLTLITNSITAQERAKTITDIDVVLTGGKLRRWANALYGTMATDSLAGIRADICLMSDAALCDGGIYNPIDYVIDMKRKMLASSNMNILLVDSAKFHKRAWQQTASLSDFDVIITDSNSPAEKVEELGEFAEVRVAQLG</sequence>
<dbReference type="InterPro" id="IPR036390">
    <property type="entry name" value="WH_DNA-bd_sf"/>
</dbReference>
<dbReference type="RefSeq" id="WP_307682642.1">
    <property type="nucleotide sequence ID" value="NZ_JAUSQX010000001.1"/>
</dbReference>
<proteinExistence type="predicted"/>
<protein>
    <submittedName>
        <fullName evidence="4">DeoR/GlpR family transcriptional regulator of sugar metabolism</fullName>
    </submittedName>
</protein>
<dbReference type="SUPFAM" id="SSF46785">
    <property type="entry name" value="Winged helix' DNA-binding domain"/>
    <property type="match status" value="1"/>
</dbReference>
<dbReference type="InterPro" id="IPR014036">
    <property type="entry name" value="DeoR-like_C"/>
</dbReference>
<dbReference type="InterPro" id="IPR037171">
    <property type="entry name" value="NagB/RpiA_transferase-like"/>
</dbReference>
<name>A0ABT9NG93_9ACTO</name>
<evidence type="ECO:0000256" key="1">
    <source>
        <dbReference type="ARBA" id="ARBA00023015"/>
    </source>
</evidence>
<dbReference type="SMART" id="SM00420">
    <property type="entry name" value="HTH_DEOR"/>
    <property type="match status" value="1"/>
</dbReference>
<dbReference type="Gene3D" id="1.10.10.10">
    <property type="entry name" value="Winged helix-like DNA-binding domain superfamily/Winged helix DNA-binding domain"/>
    <property type="match status" value="1"/>
</dbReference>
<evidence type="ECO:0000313" key="4">
    <source>
        <dbReference type="EMBL" id="MDP9806417.1"/>
    </source>
</evidence>
<organism evidence="4 5">
    <name type="scientific">Trueperella bonasi</name>
    <dbReference type="NCBI Taxonomy" id="312286"/>
    <lineage>
        <taxon>Bacteria</taxon>
        <taxon>Bacillati</taxon>
        <taxon>Actinomycetota</taxon>
        <taxon>Actinomycetes</taxon>
        <taxon>Actinomycetales</taxon>
        <taxon>Actinomycetaceae</taxon>
        <taxon>Trueperella</taxon>
    </lineage>
</organism>
<evidence type="ECO:0000313" key="5">
    <source>
        <dbReference type="Proteomes" id="UP001243212"/>
    </source>
</evidence>
<evidence type="ECO:0000259" key="3">
    <source>
        <dbReference type="PROSITE" id="PS51000"/>
    </source>
</evidence>
<keyword evidence="1" id="KW-0805">Transcription regulation</keyword>
<dbReference type="SUPFAM" id="SSF100950">
    <property type="entry name" value="NagB/RpiA/CoA transferase-like"/>
    <property type="match status" value="1"/>
</dbReference>
<dbReference type="Pfam" id="PF00455">
    <property type="entry name" value="DeoRC"/>
    <property type="match status" value="1"/>
</dbReference>
<keyword evidence="2" id="KW-0804">Transcription</keyword>
<dbReference type="PANTHER" id="PTHR30363:SF44">
    <property type="entry name" value="AGA OPERON TRANSCRIPTIONAL REPRESSOR-RELATED"/>
    <property type="match status" value="1"/>
</dbReference>
<dbReference type="InterPro" id="IPR036388">
    <property type="entry name" value="WH-like_DNA-bd_sf"/>
</dbReference>
<dbReference type="InterPro" id="IPR001034">
    <property type="entry name" value="DeoR_HTH"/>
</dbReference>
<reference evidence="4 5" key="1">
    <citation type="submission" date="2023-07" db="EMBL/GenBank/DDBJ databases">
        <title>Sequencing the genomes of 1000 actinobacteria strains.</title>
        <authorList>
            <person name="Klenk H.-P."/>
        </authorList>
    </citation>
    <scope>NUCLEOTIDE SEQUENCE [LARGE SCALE GENOMIC DNA]</scope>
    <source>
        <strain evidence="4 5">DSM 17163</strain>
    </source>
</reference>
<dbReference type="PANTHER" id="PTHR30363">
    <property type="entry name" value="HTH-TYPE TRANSCRIPTIONAL REGULATOR SRLR-RELATED"/>
    <property type="match status" value="1"/>
</dbReference>
<dbReference type="EMBL" id="JAUSQX010000001">
    <property type="protein sequence ID" value="MDP9806417.1"/>
    <property type="molecule type" value="Genomic_DNA"/>
</dbReference>
<evidence type="ECO:0000256" key="2">
    <source>
        <dbReference type="ARBA" id="ARBA00023163"/>
    </source>
</evidence>
<accession>A0ABT9NG93</accession>
<feature type="domain" description="HTH deoR-type" evidence="3">
    <location>
        <begin position="9"/>
        <end position="64"/>
    </location>
</feature>